<feature type="compositionally biased region" description="Polar residues" evidence="1">
    <location>
        <begin position="933"/>
        <end position="947"/>
    </location>
</feature>
<dbReference type="GO" id="GO:0006355">
    <property type="term" value="P:regulation of DNA-templated transcription"/>
    <property type="evidence" value="ECO:0007669"/>
    <property type="project" value="InterPro"/>
</dbReference>
<feature type="region of interest" description="Disordered" evidence="1">
    <location>
        <begin position="131"/>
        <end position="155"/>
    </location>
</feature>
<dbReference type="EMBL" id="MU564352">
    <property type="protein sequence ID" value="KAI5612248.1"/>
    <property type="molecule type" value="Genomic_DNA"/>
</dbReference>
<evidence type="ECO:0000313" key="3">
    <source>
        <dbReference type="Proteomes" id="UP001205998"/>
    </source>
</evidence>
<evidence type="ECO:0000313" key="2">
    <source>
        <dbReference type="EMBL" id="KAI5612248.1"/>
    </source>
</evidence>
<proteinExistence type="predicted"/>
<dbReference type="GO" id="GO:0005634">
    <property type="term" value="C:nucleus"/>
    <property type="evidence" value="ECO:0007669"/>
    <property type="project" value="TreeGrafter"/>
</dbReference>
<feature type="compositionally biased region" description="Low complexity" evidence="1">
    <location>
        <begin position="500"/>
        <end position="513"/>
    </location>
</feature>
<feature type="compositionally biased region" description="Polar residues" evidence="1">
    <location>
        <begin position="696"/>
        <end position="710"/>
    </location>
</feature>
<organism evidence="2 3">
    <name type="scientific">Silurus asotus</name>
    <name type="common">Amur catfish</name>
    <name type="synonym">Parasilurus asotus</name>
    <dbReference type="NCBI Taxonomy" id="30991"/>
    <lineage>
        <taxon>Eukaryota</taxon>
        <taxon>Metazoa</taxon>
        <taxon>Chordata</taxon>
        <taxon>Craniata</taxon>
        <taxon>Vertebrata</taxon>
        <taxon>Euteleostomi</taxon>
        <taxon>Actinopterygii</taxon>
        <taxon>Neopterygii</taxon>
        <taxon>Teleostei</taxon>
        <taxon>Ostariophysi</taxon>
        <taxon>Siluriformes</taxon>
        <taxon>Siluridae</taxon>
        <taxon>Silurus</taxon>
    </lineage>
</organism>
<reference evidence="2" key="1">
    <citation type="submission" date="2018-07" db="EMBL/GenBank/DDBJ databases">
        <title>Comparative genomics of catfishes provides insights into carnivory and benthic adaptation.</title>
        <authorList>
            <person name="Zhang Y."/>
            <person name="Wang D."/>
            <person name="Peng Z."/>
            <person name="Zheng S."/>
            <person name="Shao F."/>
            <person name="Tao W."/>
        </authorList>
    </citation>
    <scope>NUCLEOTIDE SEQUENCE</scope>
    <source>
        <strain evidence="2">Chongqing</strain>
    </source>
</reference>
<dbReference type="GO" id="GO:0014850">
    <property type="term" value="P:response to muscle activity"/>
    <property type="evidence" value="ECO:0007669"/>
    <property type="project" value="TreeGrafter"/>
</dbReference>
<feature type="compositionally biased region" description="Polar residues" evidence="1">
    <location>
        <begin position="514"/>
        <end position="531"/>
    </location>
</feature>
<comment type="caution">
    <text evidence="2">The sequence shown here is derived from an EMBL/GenBank/DDBJ whole genome shotgun (WGS) entry which is preliminary data.</text>
</comment>
<feature type="region of interest" description="Disordered" evidence="1">
    <location>
        <begin position="811"/>
        <end position="833"/>
    </location>
</feature>
<dbReference type="InterPro" id="IPR043442">
    <property type="entry name" value="Perm1"/>
</dbReference>
<feature type="region of interest" description="Disordered" evidence="1">
    <location>
        <begin position="917"/>
        <end position="947"/>
    </location>
</feature>
<accession>A0AAD5A8Z6</accession>
<dbReference type="Proteomes" id="UP001205998">
    <property type="component" value="Unassembled WGS sequence"/>
</dbReference>
<keyword evidence="3" id="KW-1185">Reference proteome</keyword>
<dbReference type="GO" id="GO:0005737">
    <property type="term" value="C:cytoplasm"/>
    <property type="evidence" value="ECO:0007669"/>
    <property type="project" value="TreeGrafter"/>
</dbReference>
<feature type="region of interest" description="Disordered" evidence="1">
    <location>
        <begin position="500"/>
        <end position="534"/>
    </location>
</feature>
<dbReference type="PANTHER" id="PTHR47282:SF1">
    <property type="entry name" value="PGC-1 AND ERR-INDUCED REGULATOR IN MUSCLE PROTEIN 1"/>
    <property type="match status" value="1"/>
</dbReference>
<name>A0AAD5A8Z6_SILAS</name>
<dbReference type="PANTHER" id="PTHR47282">
    <property type="entry name" value="PGC-1 AND ERR-INDUCED REGULATOR IN MUSCLE PROTEIN 1"/>
    <property type="match status" value="1"/>
</dbReference>
<evidence type="ECO:0000256" key="1">
    <source>
        <dbReference type="SAM" id="MobiDB-lite"/>
    </source>
</evidence>
<protein>
    <submittedName>
        <fullName evidence="2">PGC-1 and ERR-induced regulator in muscle protein 1</fullName>
    </submittedName>
</protein>
<gene>
    <name evidence="2" type="ORF">C0J50_0916</name>
</gene>
<sequence length="1341" mass="148637">MGLSCWVSRVATVLGSSWSTEEGCMKGLTPFPALMILSERVDCGQNSDPAGMQYRQQQRDRRTTRMCREASSSQRPHYNQLSFHFAMEDFEYSLQISELEWDSFFQACEECNMLPPGLAGLDDSGMSDMDDMASHRTRTPTQTASHDPGLRIDSPPDCEGSPVELYLSKYGLSSPDQVLSGSEDDFHLEAVNVFFERLKSVSVTEDHTNLGNKVTGNSEKLFDLIKDTKEMAVSVEAIQSKTNWTAQKYDRTYMQTESTDDNLESPKSTSPETELFIREEAWSLDVLKAGEKWEVRMNTQPDTVKSPCDVLVNEKELTNQVKEAISGLATCNNTDLLAAQGQATNFTPRRRRRKKKRISVDLEIDSRYEAQLACKVSDSDEDTYAKRGDIDRETHLADYCGSGIVSKACCAPCDFSAHPKQNSISEKFSGFPQPVPAKEDIRMSTLLSPVLQNELVNSAVRVDQSKRETDKKSDKILTAKSAETWHTAIKADLKTFEHSISSTETNQSNTSQSAHTNGDNAGNNLQLNNHLPTEMLPSPASSDMPMIGEKTVSTENLVNVSVSHHPDDVKSQTQSAALKLAPMIQSHTAVYSKTPNSQSEDKVTLSGFQFDGSSAVGQRKTSISCATFPELTDETLFSASYKNTELKENSVNHNETHFNLLAKVDHVNMFQESHQKAQISKGDEFSDVPSAEQKSKNPNQKLTDNNVTSNTPVSLSLKNVTESQQGKNIKAVEKIFPDFSGDKNEELSLKAQANKCKSLIHITEPESQLSNCSKSEPILSIGDIVEQNGHILPLDMPDHDLLANTFVQNFPSPPPESTGGAKSLEVVDPDSVSQPTPPIYAISSFWNEMEKLTINDILGLRLVGQAQHPSVLLPPTDSIITDVTDAADSGYFTHMDESKPDHTSRNMSFISDFDEEPAELLSSDASKPDEGTQKSSNPTGIIWDSNPNLSETANEMGEVLILDTAHSSPLHKSNSTHCFRKMCENISVQNLQALESKNLEKIIRNASVHSMHAEVEGDYVDPFDRVETSSPVYLSDEEEMDNNGITFSEIFEYLFGTEEPNESASEADTVGASYSSGTGTSVLEMYEHFFSDFEPESLFYPTADSTSNDNEIIPIFSSSRSSNRNVQFPEVYDYFFPDDSPVHSEEEEEPENAIVRAVTQNDNTSNKNHNSVKNNSWSFLWSNPFSFRRVRHKGITVQPDESSSQALIPVKNSGSSFRGGIQPLNILGADGGPFPDPLIFNLENRIFRQLANQQKICSEMQTTVADPRLDAPLLPIKQADMCLVCIAFASWVMKSVNPQGADTWKAVLLANVSALSAIRYLRRFTRDEASKISPLRQIKSV</sequence>
<feature type="region of interest" description="Disordered" evidence="1">
    <location>
        <begin position="677"/>
        <end position="710"/>
    </location>
</feature>